<evidence type="ECO:0000256" key="8">
    <source>
        <dbReference type="ARBA" id="ARBA00048968"/>
    </source>
</evidence>
<evidence type="ECO:0000313" key="11">
    <source>
        <dbReference type="EMBL" id="KTD38622.1"/>
    </source>
</evidence>
<dbReference type="PANTHER" id="PTHR30616:SF2">
    <property type="entry name" value="PURINE NUCLEOSIDE PHOSPHORYLASE LACC1"/>
    <property type="match status" value="1"/>
</dbReference>
<comment type="catalytic activity">
    <reaction evidence="1">
        <text>inosine + phosphate = alpha-D-ribose 1-phosphate + hypoxanthine</text>
        <dbReference type="Rhea" id="RHEA:27646"/>
        <dbReference type="ChEBI" id="CHEBI:17368"/>
        <dbReference type="ChEBI" id="CHEBI:17596"/>
        <dbReference type="ChEBI" id="CHEBI:43474"/>
        <dbReference type="ChEBI" id="CHEBI:57720"/>
        <dbReference type="EC" id="2.4.2.1"/>
    </reaction>
    <physiologicalReaction direction="left-to-right" evidence="1">
        <dbReference type="Rhea" id="RHEA:27647"/>
    </physiologicalReaction>
</comment>
<dbReference type="GO" id="GO:0017061">
    <property type="term" value="F:S-methyl-5-thioadenosine phosphorylase activity"/>
    <property type="evidence" value="ECO:0007669"/>
    <property type="project" value="UniProtKB-EC"/>
</dbReference>
<comment type="catalytic activity">
    <reaction evidence="9">
        <text>S-methyl-5'-thioadenosine + phosphate = 5-(methylsulfanyl)-alpha-D-ribose 1-phosphate + adenine</text>
        <dbReference type="Rhea" id="RHEA:11852"/>
        <dbReference type="ChEBI" id="CHEBI:16708"/>
        <dbReference type="ChEBI" id="CHEBI:17509"/>
        <dbReference type="ChEBI" id="CHEBI:43474"/>
        <dbReference type="ChEBI" id="CHEBI:58533"/>
        <dbReference type="EC" id="2.4.2.28"/>
    </reaction>
    <physiologicalReaction direction="left-to-right" evidence="9">
        <dbReference type="Rhea" id="RHEA:11853"/>
    </physiologicalReaction>
</comment>
<evidence type="ECO:0000313" key="12">
    <source>
        <dbReference type="Proteomes" id="UP000054858"/>
    </source>
</evidence>
<dbReference type="SUPFAM" id="SSF64438">
    <property type="entry name" value="CNF1/YfiH-like putative cysteine hydrolases"/>
    <property type="match status" value="1"/>
</dbReference>
<evidence type="ECO:0000256" key="3">
    <source>
        <dbReference type="ARBA" id="ARBA00022679"/>
    </source>
</evidence>
<dbReference type="AlphaFoldDB" id="A0A0W0X1Z9"/>
<comment type="similarity">
    <text evidence="2 10">Belongs to the purine nucleoside phosphorylase YfiH/LACC1 family.</text>
</comment>
<dbReference type="InterPro" id="IPR011324">
    <property type="entry name" value="Cytotoxic_necrot_fac-like_cat"/>
</dbReference>
<dbReference type="GO" id="GO:0016787">
    <property type="term" value="F:hydrolase activity"/>
    <property type="evidence" value="ECO:0007669"/>
    <property type="project" value="UniProtKB-KW"/>
</dbReference>
<dbReference type="EMBL" id="LNYP01000025">
    <property type="protein sequence ID" value="KTD38622.1"/>
    <property type="molecule type" value="Genomic_DNA"/>
</dbReference>
<dbReference type="CDD" id="cd16833">
    <property type="entry name" value="YfiH"/>
    <property type="match status" value="1"/>
</dbReference>
<evidence type="ECO:0000256" key="6">
    <source>
        <dbReference type="ARBA" id="ARBA00022833"/>
    </source>
</evidence>
<dbReference type="InterPro" id="IPR038371">
    <property type="entry name" value="Cu_polyphenol_OxRdtase_sf"/>
</dbReference>
<keyword evidence="5" id="KW-0378">Hydrolase</keyword>
<keyword evidence="4" id="KW-0479">Metal-binding</keyword>
<dbReference type="InterPro" id="IPR003730">
    <property type="entry name" value="Cu_polyphenol_OxRdtase"/>
</dbReference>
<dbReference type="Gene3D" id="3.60.140.10">
    <property type="entry name" value="CNF1/YfiH-like putative cysteine hydrolases"/>
    <property type="match status" value="1"/>
</dbReference>
<evidence type="ECO:0000256" key="5">
    <source>
        <dbReference type="ARBA" id="ARBA00022801"/>
    </source>
</evidence>
<accession>A0A0W0X1Z9</accession>
<dbReference type="PATRIC" id="fig|29423.5.peg.1340"/>
<gene>
    <name evidence="11" type="primary">yfiH</name>
    <name evidence="11" type="ORF">Loak_1280</name>
</gene>
<sequence length="243" mass="27550">MFNLAANWPAPENIFALTTTRIGGFSQPPYDSNNIALHVGDDETHVQKNRNQLRTTLMLPQEPVWLEQTHSNRCIVVEEESQRLADAAITRDKTYPLAIMTADCLPIMLCDAQGTEIAAIHAGWRGLVNGIIENTLAKMHSSSSDIMAWIGPAICQTCFEVGDDVWDVYVSRYPYTKEAFRKHNHRWLANLPQMAELILNTCGIAAVYQSSACTLEHEKQFYSYRREAQTGRMATLIWFKQDK</sequence>
<reference evidence="11 12" key="1">
    <citation type="submission" date="2015-11" db="EMBL/GenBank/DDBJ databases">
        <title>Genomic analysis of 38 Legionella species identifies large and diverse effector repertoires.</title>
        <authorList>
            <person name="Burstein D."/>
            <person name="Amaro F."/>
            <person name="Zusman T."/>
            <person name="Lifshitz Z."/>
            <person name="Cohen O."/>
            <person name="Gilbert J.A."/>
            <person name="Pupko T."/>
            <person name="Shuman H.A."/>
            <person name="Segal G."/>
        </authorList>
    </citation>
    <scope>NUCLEOTIDE SEQUENCE [LARGE SCALE GENOMIC DNA]</scope>
    <source>
        <strain evidence="11 12">Oak Ridge-10</strain>
    </source>
</reference>
<evidence type="ECO:0000256" key="4">
    <source>
        <dbReference type="ARBA" id="ARBA00022723"/>
    </source>
</evidence>
<protein>
    <recommendedName>
        <fullName evidence="10">Purine nucleoside phosphorylase</fullName>
    </recommendedName>
</protein>
<keyword evidence="6" id="KW-0862">Zinc</keyword>
<dbReference type="PANTHER" id="PTHR30616">
    <property type="entry name" value="UNCHARACTERIZED PROTEIN YFIH"/>
    <property type="match status" value="1"/>
</dbReference>
<dbReference type="NCBIfam" id="TIGR00726">
    <property type="entry name" value="peptidoglycan editing factor PgeF"/>
    <property type="match status" value="1"/>
</dbReference>
<proteinExistence type="inferred from homology"/>
<dbReference type="GO" id="GO:0005507">
    <property type="term" value="F:copper ion binding"/>
    <property type="evidence" value="ECO:0007669"/>
    <property type="project" value="TreeGrafter"/>
</dbReference>
<name>A0A0W0X1Z9_9GAMM</name>
<dbReference type="RefSeq" id="WP_025385992.1">
    <property type="nucleotide sequence ID" value="NZ_LCUA01000042.1"/>
</dbReference>
<dbReference type="Pfam" id="PF02578">
    <property type="entry name" value="Cu-oxidase_4"/>
    <property type="match status" value="1"/>
</dbReference>
<evidence type="ECO:0000256" key="9">
    <source>
        <dbReference type="ARBA" id="ARBA00049893"/>
    </source>
</evidence>
<comment type="catalytic activity">
    <reaction evidence="8">
        <text>adenosine + phosphate = alpha-D-ribose 1-phosphate + adenine</text>
        <dbReference type="Rhea" id="RHEA:27642"/>
        <dbReference type="ChEBI" id="CHEBI:16335"/>
        <dbReference type="ChEBI" id="CHEBI:16708"/>
        <dbReference type="ChEBI" id="CHEBI:43474"/>
        <dbReference type="ChEBI" id="CHEBI:57720"/>
        <dbReference type="EC" id="2.4.2.1"/>
    </reaction>
    <physiologicalReaction direction="left-to-right" evidence="8">
        <dbReference type="Rhea" id="RHEA:27643"/>
    </physiologicalReaction>
</comment>
<evidence type="ECO:0000256" key="1">
    <source>
        <dbReference type="ARBA" id="ARBA00000553"/>
    </source>
</evidence>
<evidence type="ECO:0000256" key="2">
    <source>
        <dbReference type="ARBA" id="ARBA00007353"/>
    </source>
</evidence>
<comment type="caution">
    <text evidence="11">The sequence shown here is derived from an EMBL/GenBank/DDBJ whole genome shotgun (WGS) entry which is preliminary data.</text>
</comment>
<evidence type="ECO:0000256" key="10">
    <source>
        <dbReference type="RuleBase" id="RU361274"/>
    </source>
</evidence>
<dbReference type="Proteomes" id="UP000054858">
    <property type="component" value="Unassembled WGS sequence"/>
</dbReference>
<organism evidence="11 12">
    <name type="scientific">Legionella oakridgensis</name>
    <dbReference type="NCBI Taxonomy" id="29423"/>
    <lineage>
        <taxon>Bacteria</taxon>
        <taxon>Pseudomonadati</taxon>
        <taxon>Pseudomonadota</taxon>
        <taxon>Gammaproteobacteria</taxon>
        <taxon>Legionellales</taxon>
        <taxon>Legionellaceae</taxon>
        <taxon>Legionella</taxon>
    </lineage>
</organism>
<evidence type="ECO:0000256" key="7">
    <source>
        <dbReference type="ARBA" id="ARBA00047989"/>
    </source>
</evidence>
<keyword evidence="3" id="KW-0808">Transferase</keyword>
<comment type="catalytic activity">
    <reaction evidence="7">
        <text>adenosine + H2O + H(+) = inosine + NH4(+)</text>
        <dbReference type="Rhea" id="RHEA:24408"/>
        <dbReference type="ChEBI" id="CHEBI:15377"/>
        <dbReference type="ChEBI" id="CHEBI:15378"/>
        <dbReference type="ChEBI" id="CHEBI:16335"/>
        <dbReference type="ChEBI" id="CHEBI:17596"/>
        <dbReference type="ChEBI" id="CHEBI:28938"/>
        <dbReference type="EC" id="3.5.4.4"/>
    </reaction>
    <physiologicalReaction direction="left-to-right" evidence="7">
        <dbReference type="Rhea" id="RHEA:24409"/>
    </physiologicalReaction>
</comment>